<evidence type="ECO:0000313" key="2">
    <source>
        <dbReference type="Proteomes" id="UP001386955"/>
    </source>
</evidence>
<dbReference type="EMBL" id="JAYMYS010000003">
    <property type="protein sequence ID" value="KAK7399683.1"/>
    <property type="molecule type" value="Genomic_DNA"/>
</dbReference>
<sequence length="76" mass="8019">MNLSPKSVSLLGIPLCTTLQPSSHSLCFLLSPSLSLILLSTPVCCMVKVPLLKQMIATAMPHGGGDACDLIRPQQT</sequence>
<dbReference type="AlphaFoldDB" id="A0AAN9XMM1"/>
<dbReference type="Proteomes" id="UP001386955">
    <property type="component" value="Unassembled WGS sequence"/>
</dbReference>
<organism evidence="1 2">
    <name type="scientific">Psophocarpus tetragonolobus</name>
    <name type="common">Winged bean</name>
    <name type="synonym">Dolichos tetragonolobus</name>
    <dbReference type="NCBI Taxonomy" id="3891"/>
    <lineage>
        <taxon>Eukaryota</taxon>
        <taxon>Viridiplantae</taxon>
        <taxon>Streptophyta</taxon>
        <taxon>Embryophyta</taxon>
        <taxon>Tracheophyta</taxon>
        <taxon>Spermatophyta</taxon>
        <taxon>Magnoliopsida</taxon>
        <taxon>eudicotyledons</taxon>
        <taxon>Gunneridae</taxon>
        <taxon>Pentapetalae</taxon>
        <taxon>rosids</taxon>
        <taxon>fabids</taxon>
        <taxon>Fabales</taxon>
        <taxon>Fabaceae</taxon>
        <taxon>Papilionoideae</taxon>
        <taxon>50 kb inversion clade</taxon>
        <taxon>NPAAA clade</taxon>
        <taxon>indigoferoid/millettioid clade</taxon>
        <taxon>Phaseoleae</taxon>
        <taxon>Psophocarpus</taxon>
    </lineage>
</organism>
<comment type="caution">
    <text evidence="1">The sequence shown here is derived from an EMBL/GenBank/DDBJ whole genome shotgun (WGS) entry which is preliminary data.</text>
</comment>
<accession>A0AAN9XMM1</accession>
<protein>
    <submittedName>
        <fullName evidence="1">Uncharacterized protein</fullName>
    </submittedName>
</protein>
<keyword evidence="2" id="KW-1185">Reference proteome</keyword>
<name>A0AAN9XMM1_PSOTE</name>
<evidence type="ECO:0000313" key="1">
    <source>
        <dbReference type="EMBL" id="KAK7399683.1"/>
    </source>
</evidence>
<reference evidence="1 2" key="1">
    <citation type="submission" date="2024-01" db="EMBL/GenBank/DDBJ databases">
        <title>The genomes of 5 underutilized Papilionoideae crops provide insights into root nodulation and disease resistanc.</title>
        <authorList>
            <person name="Jiang F."/>
        </authorList>
    </citation>
    <scope>NUCLEOTIDE SEQUENCE [LARGE SCALE GENOMIC DNA]</scope>
    <source>
        <strain evidence="1">DUOXIRENSHENG_FW03</strain>
        <tissue evidence="1">Leaves</tissue>
    </source>
</reference>
<gene>
    <name evidence="1" type="ORF">VNO78_10872</name>
</gene>
<proteinExistence type="predicted"/>